<organism evidence="1 2">
    <name type="scientific">Thraustotheca clavata</name>
    <dbReference type="NCBI Taxonomy" id="74557"/>
    <lineage>
        <taxon>Eukaryota</taxon>
        <taxon>Sar</taxon>
        <taxon>Stramenopiles</taxon>
        <taxon>Oomycota</taxon>
        <taxon>Saprolegniomycetes</taxon>
        <taxon>Saprolegniales</taxon>
        <taxon>Achlyaceae</taxon>
        <taxon>Thraustotheca</taxon>
    </lineage>
</organism>
<reference evidence="1 2" key="1">
    <citation type="journal article" date="2014" name="Genome Biol. Evol.">
        <title>The secreted proteins of Achlya hypogyna and Thraustotheca clavata identify the ancestral oomycete secretome and reveal gene acquisitions by horizontal gene transfer.</title>
        <authorList>
            <person name="Misner I."/>
            <person name="Blouin N."/>
            <person name="Leonard G."/>
            <person name="Richards T.A."/>
            <person name="Lane C.E."/>
        </authorList>
    </citation>
    <scope>NUCLEOTIDE SEQUENCE [LARGE SCALE GENOMIC DNA]</scope>
    <source>
        <strain evidence="1 2">ATCC 34112</strain>
    </source>
</reference>
<evidence type="ECO:0000313" key="2">
    <source>
        <dbReference type="Proteomes" id="UP000243217"/>
    </source>
</evidence>
<comment type="caution">
    <text evidence="1">The sequence shown here is derived from an EMBL/GenBank/DDBJ whole genome shotgun (WGS) entry which is preliminary data.</text>
</comment>
<keyword evidence="2" id="KW-1185">Reference proteome</keyword>
<dbReference type="AlphaFoldDB" id="A0A1V9Y4L1"/>
<accession>A0A1V9Y4L1</accession>
<dbReference type="Proteomes" id="UP000243217">
    <property type="component" value="Unassembled WGS sequence"/>
</dbReference>
<gene>
    <name evidence="1" type="ORF">THRCLA_11960</name>
</gene>
<sequence>MDDNVVDNDILSLVNQLDLPAMDRDLDNATTTRSIKKTKRVRVNTMLRELHALRDQEANLQIQLIMAQTFRTTNKLQLAKQKSKWGRLAIQQYALKLKALRENHELHVLLAEQHAYRLHMESIILKRSRTAMMKLEPEKWRALTLGIHRDARIAAIHAIADRQFDLVESQMIVNGLVDPKEDVFIVRSLNDRDHLCSEGVRYTTLDMNLDSAVRSVMEVMKARNALVTTNESTIPRVQSHNLIFPIDDNTIYVQEQLTHPINQVQVLSNMITKRYAHVNQVTIIWRSVLNDEIGPDCSKGFINDECGW</sequence>
<name>A0A1V9Y4L1_9STRA</name>
<evidence type="ECO:0000313" key="1">
    <source>
        <dbReference type="EMBL" id="OQR80646.1"/>
    </source>
</evidence>
<proteinExistence type="predicted"/>
<protein>
    <submittedName>
        <fullName evidence="1">Uncharacterized protein</fullName>
    </submittedName>
</protein>
<dbReference type="EMBL" id="JNBS01005155">
    <property type="protein sequence ID" value="OQR80646.1"/>
    <property type="molecule type" value="Genomic_DNA"/>
</dbReference>